<gene>
    <name evidence="1" type="ORF">SAMN04488692_1425</name>
</gene>
<organism evidence="1 2">
    <name type="scientific">Halarsenatibacter silvermanii</name>
    <dbReference type="NCBI Taxonomy" id="321763"/>
    <lineage>
        <taxon>Bacteria</taxon>
        <taxon>Bacillati</taxon>
        <taxon>Bacillota</taxon>
        <taxon>Clostridia</taxon>
        <taxon>Halanaerobiales</taxon>
        <taxon>Halarsenatibacteraceae</taxon>
        <taxon>Halarsenatibacter</taxon>
    </lineage>
</organism>
<reference evidence="1 2" key="1">
    <citation type="submission" date="2016-10" db="EMBL/GenBank/DDBJ databases">
        <authorList>
            <person name="de Groot N.N."/>
        </authorList>
    </citation>
    <scope>NUCLEOTIDE SEQUENCE [LARGE SCALE GENOMIC DNA]</scope>
    <source>
        <strain evidence="1 2">SLAS-1</strain>
    </source>
</reference>
<keyword evidence="2" id="KW-1185">Reference proteome</keyword>
<evidence type="ECO:0000313" key="2">
    <source>
        <dbReference type="Proteomes" id="UP000199476"/>
    </source>
</evidence>
<sequence length="70" mass="8202">MMKLYALKSREGYLKAEREDSYRTVPMNKASVFGDRDSEELKQLKRAAENDDLANLKMVELEITEKEVEF</sequence>
<dbReference type="STRING" id="321763.SAMN04488692_1425"/>
<evidence type="ECO:0000313" key="1">
    <source>
        <dbReference type="EMBL" id="SDM48410.1"/>
    </source>
</evidence>
<dbReference type="AlphaFoldDB" id="A0A1G9TL83"/>
<dbReference type="Proteomes" id="UP000199476">
    <property type="component" value="Unassembled WGS sequence"/>
</dbReference>
<protein>
    <submittedName>
        <fullName evidence="1">Uncharacterized protein</fullName>
    </submittedName>
</protein>
<dbReference type="EMBL" id="FNGO01000042">
    <property type="protein sequence ID" value="SDM48410.1"/>
    <property type="molecule type" value="Genomic_DNA"/>
</dbReference>
<name>A0A1G9TL83_9FIRM</name>
<proteinExistence type="predicted"/>
<accession>A0A1G9TL83</accession>